<dbReference type="AlphaFoldDB" id="A0A1R2CXQ6"/>
<name>A0A1R2CXQ6_9CILI</name>
<evidence type="ECO:0000313" key="1">
    <source>
        <dbReference type="EMBL" id="OMJ93786.1"/>
    </source>
</evidence>
<comment type="caution">
    <text evidence="1">The sequence shown here is derived from an EMBL/GenBank/DDBJ whole genome shotgun (WGS) entry which is preliminary data.</text>
</comment>
<reference evidence="1 2" key="1">
    <citation type="submission" date="2016-11" db="EMBL/GenBank/DDBJ databases">
        <title>The macronuclear genome of Stentor coeruleus: a giant cell with tiny introns.</title>
        <authorList>
            <person name="Slabodnick M."/>
            <person name="Ruby J.G."/>
            <person name="Reiff S.B."/>
            <person name="Swart E.C."/>
            <person name="Gosai S."/>
            <person name="Prabakaran S."/>
            <person name="Witkowska E."/>
            <person name="Larue G.E."/>
            <person name="Fisher S."/>
            <person name="Freeman R.M."/>
            <person name="Gunawardena J."/>
            <person name="Chu W."/>
            <person name="Stover N.A."/>
            <person name="Gregory B.D."/>
            <person name="Nowacki M."/>
            <person name="Derisi J."/>
            <person name="Roy S.W."/>
            <person name="Marshall W.F."/>
            <person name="Sood P."/>
        </authorList>
    </citation>
    <scope>NUCLEOTIDE SEQUENCE [LARGE SCALE GENOMIC DNA]</scope>
    <source>
        <strain evidence="1">WM001</strain>
    </source>
</reference>
<organism evidence="1 2">
    <name type="scientific">Stentor coeruleus</name>
    <dbReference type="NCBI Taxonomy" id="5963"/>
    <lineage>
        <taxon>Eukaryota</taxon>
        <taxon>Sar</taxon>
        <taxon>Alveolata</taxon>
        <taxon>Ciliophora</taxon>
        <taxon>Postciliodesmatophora</taxon>
        <taxon>Heterotrichea</taxon>
        <taxon>Heterotrichida</taxon>
        <taxon>Stentoridae</taxon>
        <taxon>Stentor</taxon>
    </lineage>
</organism>
<protein>
    <submittedName>
        <fullName evidence="1">Uncharacterized protein</fullName>
    </submittedName>
</protein>
<gene>
    <name evidence="1" type="ORF">SteCoe_3235</name>
</gene>
<sequence length="305" mass="35527">MSEMPDVLCINCEDMIDCDKAHLHSLICTKPTNQVVKLISSGYHNQIQYKLNRLKAAIESIAYSDRKTLTPDQHETILFLVKCSNELISLIDPAIDAIDKCTDVSSSMRKLTESMSPWMLIYAERLRNLALEKTYYFLDYLRNNRQTDSIHKFIDKKNQELSQVKSKILNYNKKAVQLQSMLKSYEQIDEVRSQVESIKTFSSIVTPVIEDEGKDEMQELDDMIVSKKEEANIQSLEDLKKYFYSKCLLVKLSFPSRHPAQFIQIPELYEKIVKSNVPVEKWEECIRDEFGHPERWVNLKVVNSN</sequence>
<accession>A0A1R2CXQ6</accession>
<keyword evidence="2" id="KW-1185">Reference proteome</keyword>
<dbReference type="Proteomes" id="UP000187209">
    <property type="component" value="Unassembled WGS sequence"/>
</dbReference>
<proteinExistence type="predicted"/>
<evidence type="ECO:0000313" key="2">
    <source>
        <dbReference type="Proteomes" id="UP000187209"/>
    </source>
</evidence>
<dbReference type="EMBL" id="MPUH01000037">
    <property type="protein sequence ID" value="OMJ93786.1"/>
    <property type="molecule type" value="Genomic_DNA"/>
</dbReference>
<dbReference type="OrthoDB" id="475342at2759"/>